<protein>
    <submittedName>
        <fullName evidence="2">Uncharacterized protein</fullName>
    </submittedName>
</protein>
<evidence type="ECO:0000313" key="2">
    <source>
        <dbReference type="EMBL" id="KAB2951944.1"/>
    </source>
</evidence>
<gene>
    <name evidence="2" type="ORF">F9B85_10320</name>
</gene>
<organism evidence="2 3">
    <name type="scientific">Heliorestis acidaminivorans</name>
    <dbReference type="NCBI Taxonomy" id="553427"/>
    <lineage>
        <taxon>Bacteria</taxon>
        <taxon>Bacillati</taxon>
        <taxon>Bacillota</taxon>
        <taxon>Clostridia</taxon>
        <taxon>Eubacteriales</taxon>
        <taxon>Heliobacteriaceae</taxon>
        <taxon>Heliorestis</taxon>
    </lineage>
</organism>
<keyword evidence="1" id="KW-1133">Transmembrane helix</keyword>
<feature type="transmembrane region" description="Helical" evidence="1">
    <location>
        <begin position="240"/>
        <end position="259"/>
    </location>
</feature>
<reference evidence="2 3" key="1">
    <citation type="submission" date="2019-10" db="EMBL/GenBank/DDBJ databases">
        <title>Whole-genome sequence of the extremophile Heliorestis acidaminivorans DSM 24790.</title>
        <authorList>
            <person name="Kyndt J.A."/>
            <person name="Meyer T.E."/>
        </authorList>
    </citation>
    <scope>NUCLEOTIDE SEQUENCE [LARGE SCALE GENOMIC DNA]</scope>
    <source>
        <strain evidence="2 3">DSM 24790</strain>
    </source>
</reference>
<dbReference type="Proteomes" id="UP000468766">
    <property type="component" value="Unassembled WGS sequence"/>
</dbReference>
<dbReference type="AlphaFoldDB" id="A0A6I0F0R6"/>
<dbReference type="EMBL" id="WBXO01000008">
    <property type="protein sequence ID" value="KAB2951944.1"/>
    <property type="molecule type" value="Genomic_DNA"/>
</dbReference>
<sequence length="289" mass="33292">MLLYSNQRVYRVYRTLRSFKDLQVLLAYDGATGDPTRGKVYLINEICNPSFIRTTIEEMLSLRRHSTFSEFAEVFSLNSKLYVVFHYNKSSALQDFLAHHKLPFAKRVLLVQNLLSKLSAYTALPVSVQLASVDFENINVQNDMSVSFNFAMHPNHFHSTTSHNDVYIGIANLINELFSKEVHTKEGRSLQLIMEKCERSVYKSVPEILIDARQIDTSSRWDKTRKWFDKKRPLLQKVKTLTFTVVLVLLIFVVYTRFISRDAVQTVGEPPVINQLGEIHLLQEEGAGD</sequence>
<accession>A0A6I0F0R6</accession>
<dbReference type="RefSeq" id="WP_151620617.1">
    <property type="nucleotide sequence ID" value="NZ_WBXO01000008.1"/>
</dbReference>
<comment type="caution">
    <text evidence="2">The sequence shown here is derived from an EMBL/GenBank/DDBJ whole genome shotgun (WGS) entry which is preliminary data.</text>
</comment>
<keyword evidence="3" id="KW-1185">Reference proteome</keyword>
<dbReference type="OrthoDB" id="9835009at2"/>
<keyword evidence="1" id="KW-0812">Transmembrane</keyword>
<evidence type="ECO:0000313" key="3">
    <source>
        <dbReference type="Proteomes" id="UP000468766"/>
    </source>
</evidence>
<evidence type="ECO:0000256" key="1">
    <source>
        <dbReference type="SAM" id="Phobius"/>
    </source>
</evidence>
<proteinExistence type="predicted"/>
<keyword evidence="1" id="KW-0472">Membrane</keyword>
<name>A0A6I0F0R6_9FIRM</name>